<dbReference type="GO" id="GO:0008168">
    <property type="term" value="F:methyltransferase activity"/>
    <property type="evidence" value="ECO:0007669"/>
    <property type="project" value="UniProtKB-KW"/>
</dbReference>
<accession>A0ABX3KHF8</accession>
<dbReference type="Gene3D" id="3.40.50.150">
    <property type="entry name" value="Vaccinia Virus protein VP39"/>
    <property type="match status" value="1"/>
</dbReference>
<name>A0ABX3KHF8_9GAMM</name>
<gene>
    <name evidence="2" type="ORF">BZG74_07790</name>
</gene>
<proteinExistence type="predicted"/>
<evidence type="ECO:0000259" key="1">
    <source>
        <dbReference type="Pfam" id="PF08241"/>
    </source>
</evidence>
<dbReference type="EMBL" id="MUFC01000006">
    <property type="protein sequence ID" value="OOE88600.1"/>
    <property type="molecule type" value="Genomic_DNA"/>
</dbReference>
<evidence type="ECO:0000313" key="3">
    <source>
        <dbReference type="Proteomes" id="UP000188627"/>
    </source>
</evidence>
<keyword evidence="2" id="KW-0808">Transferase</keyword>
<dbReference type="RefSeq" id="WP_077772079.1">
    <property type="nucleotide sequence ID" value="NZ_MUFC01000006.1"/>
</dbReference>
<dbReference type="Pfam" id="PF08241">
    <property type="entry name" value="Methyltransf_11"/>
    <property type="match status" value="1"/>
</dbReference>
<dbReference type="Proteomes" id="UP000188627">
    <property type="component" value="Unassembled WGS sequence"/>
</dbReference>
<dbReference type="SUPFAM" id="SSF53335">
    <property type="entry name" value="S-adenosyl-L-methionine-dependent methyltransferases"/>
    <property type="match status" value="1"/>
</dbReference>
<comment type="caution">
    <text evidence="2">The sequence shown here is derived from an EMBL/GenBank/DDBJ whole genome shotgun (WGS) entry which is preliminary data.</text>
</comment>
<dbReference type="GO" id="GO:0032259">
    <property type="term" value="P:methylation"/>
    <property type="evidence" value="ECO:0007669"/>
    <property type="project" value="UniProtKB-KW"/>
</dbReference>
<feature type="domain" description="Methyltransferase type 11" evidence="1">
    <location>
        <begin position="39"/>
        <end position="131"/>
    </location>
</feature>
<keyword evidence="3" id="KW-1185">Reference proteome</keyword>
<organism evidence="2 3">
    <name type="scientific">Salinivibrio sharmensis</name>
    <dbReference type="NCBI Taxonomy" id="390883"/>
    <lineage>
        <taxon>Bacteria</taxon>
        <taxon>Pseudomonadati</taxon>
        <taxon>Pseudomonadota</taxon>
        <taxon>Gammaproteobacteria</taxon>
        <taxon>Vibrionales</taxon>
        <taxon>Vibrionaceae</taxon>
        <taxon>Salinivibrio</taxon>
    </lineage>
</organism>
<dbReference type="InterPro" id="IPR029063">
    <property type="entry name" value="SAM-dependent_MTases_sf"/>
</dbReference>
<sequence length="199" mass="22162">MDDTSATWRQYYEKSLLRPHNSRTELAIELDQSGLKTAVDCGCGTGSEIAYLEQQGYQVYGFDINPESIAICSERFSSKPLVKLSECSFESFNYPSTGIVIANSSLFFADPVEFKNTWKKIASSIGAGGVFVGDFMGPRDTWATNFRLPTAPLSKEQVEILFEEFEIVSFKERDEPGATMVGTPKHWHIFSVVAVKAMV</sequence>
<reference evidence="3" key="1">
    <citation type="submission" date="2017-01" db="EMBL/GenBank/DDBJ databases">
        <title>Draft genome of the species Salinivibrio sharmensis.</title>
        <authorList>
            <person name="Lopez-Hermoso C."/>
            <person name="De La Haba R."/>
            <person name="Sanchez-Porro C."/>
            <person name="Ventosa A."/>
        </authorList>
    </citation>
    <scope>NUCLEOTIDE SEQUENCE [LARGE SCALE GENOMIC DNA]</scope>
    <source>
        <strain evidence="3">CBH463</strain>
    </source>
</reference>
<dbReference type="InterPro" id="IPR013216">
    <property type="entry name" value="Methyltransf_11"/>
</dbReference>
<evidence type="ECO:0000313" key="2">
    <source>
        <dbReference type="EMBL" id="OOE88600.1"/>
    </source>
</evidence>
<dbReference type="CDD" id="cd02440">
    <property type="entry name" value="AdoMet_MTases"/>
    <property type="match status" value="1"/>
</dbReference>
<keyword evidence="2" id="KW-0489">Methyltransferase</keyword>
<protein>
    <submittedName>
        <fullName evidence="2">SAM-dependent methyltransferase</fullName>
    </submittedName>
</protein>